<dbReference type="RefSeq" id="WP_141640821.1">
    <property type="nucleotide sequence ID" value="NZ_VIFM01000006.1"/>
</dbReference>
<accession>A0A540X8C5</accession>
<keyword evidence="2" id="KW-1185">Reference proteome</keyword>
<dbReference type="Proteomes" id="UP000315369">
    <property type="component" value="Unassembled WGS sequence"/>
</dbReference>
<protein>
    <submittedName>
        <fullName evidence="1">Uncharacterized protein</fullName>
    </submittedName>
</protein>
<gene>
    <name evidence="1" type="ORF">FJV41_02790</name>
</gene>
<dbReference type="OrthoDB" id="5383003at2"/>
<evidence type="ECO:0000313" key="2">
    <source>
        <dbReference type="Proteomes" id="UP000315369"/>
    </source>
</evidence>
<proteinExistence type="predicted"/>
<organism evidence="1 2">
    <name type="scientific">Myxococcus llanfairpwllgwyngyllgogerychwyrndrobwllllantysiliogogogochensis</name>
    <dbReference type="NCBI Taxonomy" id="2590453"/>
    <lineage>
        <taxon>Bacteria</taxon>
        <taxon>Pseudomonadati</taxon>
        <taxon>Myxococcota</taxon>
        <taxon>Myxococcia</taxon>
        <taxon>Myxococcales</taxon>
        <taxon>Cystobacterineae</taxon>
        <taxon>Myxococcaceae</taxon>
        <taxon>Myxococcus</taxon>
    </lineage>
</organism>
<reference evidence="1 2" key="1">
    <citation type="submission" date="2019-06" db="EMBL/GenBank/DDBJ databases">
        <authorList>
            <person name="Livingstone P."/>
            <person name="Whitworth D."/>
        </authorList>
    </citation>
    <scope>NUCLEOTIDE SEQUENCE [LARGE SCALE GENOMIC DNA]</scope>
    <source>
        <strain evidence="1 2">AM401</strain>
    </source>
</reference>
<comment type="caution">
    <text evidence="1">The sequence shown here is derived from an EMBL/GenBank/DDBJ whole genome shotgun (WGS) entry which is preliminary data.</text>
</comment>
<name>A0A540X8C5_9BACT</name>
<evidence type="ECO:0000313" key="1">
    <source>
        <dbReference type="EMBL" id="TQF17551.1"/>
    </source>
</evidence>
<sequence>MKKKHRRIVVDDVTFAWAGDWSHIGGRRVVSLRAWHQTDDERPVGPVLSVKLVNRHGGMVDCAAAVPQDARAAILLGRALGWSPEGRGVFWILPTHGLVLQDLDVVDPTMLG</sequence>
<dbReference type="AlphaFoldDB" id="A0A540X8C5"/>
<dbReference type="EMBL" id="VIFM01000006">
    <property type="protein sequence ID" value="TQF17551.1"/>
    <property type="molecule type" value="Genomic_DNA"/>
</dbReference>